<dbReference type="Proteomes" id="UP001165960">
    <property type="component" value="Unassembled WGS sequence"/>
</dbReference>
<evidence type="ECO:0000313" key="2">
    <source>
        <dbReference type="Proteomes" id="UP001165960"/>
    </source>
</evidence>
<dbReference type="EMBL" id="QTSX02005636">
    <property type="protein sequence ID" value="KAJ9059639.1"/>
    <property type="molecule type" value="Genomic_DNA"/>
</dbReference>
<accession>A0ACC2SBJ3</accession>
<gene>
    <name evidence="1" type="ORF">DSO57_1039456</name>
</gene>
<keyword evidence="2" id="KW-1185">Reference proteome</keyword>
<evidence type="ECO:0000313" key="1">
    <source>
        <dbReference type="EMBL" id="KAJ9059639.1"/>
    </source>
</evidence>
<reference evidence="1" key="1">
    <citation type="submission" date="2022-04" db="EMBL/GenBank/DDBJ databases">
        <title>Genome of the entomopathogenic fungus Entomophthora muscae.</title>
        <authorList>
            <person name="Elya C."/>
            <person name="Lovett B.R."/>
            <person name="Lee E."/>
            <person name="Macias A.M."/>
            <person name="Hajek A.E."/>
            <person name="De Bivort B.L."/>
            <person name="Kasson M.T."/>
            <person name="De Fine Licht H.H."/>
            <person name="Stajich J.E."/>
        </authorList>
    </citation>
    <scope>NUCLEOTIDE SEQUENCE</scope>
    <source>
        <strain evidence="1">Berkeley</strain>
    </source>
</reference>
<comment type="caution">
    <text evidence="1">The sequence shown here is derived from an EMBL/GenBank/DDBJ whole genome shotgun (WGS) entry which is preliminary data.</text>
</comment>
<name>A0ACC2SBJ3_9FUNG</name>
<organism evidence="1 2">
    <name type="scientific">Entomophthora muscae</name>
    <dbReference type="NCBI Taxonomy" id="34485"/>
    <lineage>
        <taxon>Eukaryota</taxon>
        <taxon>Fungi</taxon>
        <taxon>Fungi incertae sedis</taxon>
        <taxon>Zoopagomycota</taxon>
        <taxon>Entomophthoromycotina</taxon>
        <taxon>Entomophthoromycetes</taxon>
        <taxon>Entomophthorales</taxon>
        <taxon>Entomophthoraceae</taxon>
        <taxon>Entomophthora</taxon>
    </lineage>
</organism>
<sequence>MPEEELAELKSKIHIRNAIRLLEGMKFNGGIYIKLGQHLSALGYILPLEWTETFRVLHDRCPSTSKDEVNDMLIKDFGKGIDEIFSEFDDEPIGVASIAQVHRARLRDSGQEVAVKLQHPKISRYSSFDLKTTTAIVKLAKKLLPNFEFSWLAEEMNQNMPIELNFKFEDENASRARENFANSKQLALKIPIVYWANRRMICMEFVTGAKLNDHVYMKKHGIDANQVSREITKIFSEMIYLHGWVHCDAHPGNLMIRASDNKEGFEVILLDHGLYRHLSEDFRFLYAKLWLSIIEKNTEKIREYSFLLGGTDATYKLITGILTGNSWSSIQPSDADQSTGKKDMSARFISLVPDIAHLLSQVPRELIFLFKTQDLLKLVHQDLGATQDQKVQYLIMARYCSEVIYQSHFSRTFKSPVDGMILFEKSIFSFMGAWLSYWGFRLQLKFYLFVLSIWPNFDLAK</sequence>
<proteinExistence type="predicted"/>
<protein>
    <submittedName>
        <fullName evidence="1">Uncharacterized protein</fullName>
    </submittedName>
</protein>